<dbReference type="GO" id="GO:0006012">
    <property type="term" value="P:galactose metabolic process"/>
    <property type="evidence" value="ECO:0007669"/>
    <property type="project" value="InterPro"/>
</dbReference>
<sequence length="347" mass="38467">MSKKKVLVTGGLGFIGSHTVVALQEDGYEVVIIDNLSNSSLDVLGGITQITGITPQFDNIDLRDKSLVKNFFEKYTDIDGIIHFAASKAVGESVNKPLLYYENNISSLVYLLQELYKKDYASFIFSSSCTVYGQADELPITEDAPVKKAESPYGNTKQIGEEIILDTCKTKPDFKAISLRYFNPIGAHPSAEIGELPIGVPQNLVPFITQTAIGKRKELSVFGDDYPTPDGTAIRDYIHVMDLAEAHVHALKRLLEGKEKENYEVFNLGTGKGNSVLEVIKSFEKVAGEKLAYKIVGRREGDITAAYADTTKANEELNWKASRSLDEALESAWKWQKVVQKKEKEDN</sequence>
<keyword evidence="12" id="KW-1185">Reference proteome</keyword>
<dbReference type="NCBIfam" id="TIGR01179">
    <property type="entry name" value="galE"/>
    <property type="match status" value="1"/>
</dbReference>
<comment type="subunit">
    <text evidence="9">Homodimer.</text>
</comment>
<dbReference type="EC" id="5.1.3.2" evidence="5 9"/>
<dbReference type="Proteomes" id="UP001139344">
    <property type="component" value="Unassembled WGS sequence"/>
</dbReference>
<dbReference type="InterPro" id="IPR036291">
    <property type="entry name" value="NAD(P)-bd_dom_sf"/>
</dbReference>
<dbReference type="Gene3D" id="3.40.50.720">
    <property type="entry name" value="NAD(P)-binding Rossmann-like Domain"/>
    <property type="match status" value="1"/>
</dbReference>
<organism evidence="11 12">
    <name type="scientific">Christiangramia crocea</name>
    <dbReference type="NCBI Taxonomy" id="2904124"/>
    <lineage>
        <taxon>Bacteria</taxon>
        <taxon>Pseudomonadati</taxon>
        <taxon>Bacteroidota</taxon>
        <taxon>Flavobacteriia</taxon>
        <taxon>Flavobacteriales</taxon>
        <taxon>Flavobacteriaceae</taxon>
        <taxon>Christiangramia</taxon>
    </lineage>
</organism>
<dbReference type="PANTHER" id="PTHR43725">
    <property type="entry name" value="UDP-GLUCOSE 4-EPIMERASE"/>
    <property type="match status" value="1"/>
</dbReference>
<evidence type="ECO:0000256" key="3">
    <source>
        <dbReference type="ARBA" id="ARBA00004947"/>
    </source>
</evidence>
<evidence type="ECO:0000313" key="11">
    <source>
        <dbReference type="EMBL" id="MCG9972445.1"/>
    </source>
</evidence>
<evidence type="ECO:0000256" key="9">
    <source>
        <dbReference type="RuleBase" id="RU366046"/>
    </source>
</evidence>
<comment type="similarity">
    <text evidence="4 9">Belongs to the NAD(P)-dependent epimerase/dehydratase family.</text>
</comment>
<keyword evidence="7 9" id="KW-0520">NAD</keyword>
<evidence type="ECO:0000256" key="8">
    <source>
        <dbReference type="ARBA" id="ARBA00023235"/>
    </source>
</evidence>
<accession>A0A9X1UYE8</accession>
<comment type="pathway">
    <text evidence="3 9">Carbohydrate metabolism; galactose metabolism.</text>
</comment>
<dbReference type="AlphaFoldDB" id="A0A9X1UYE8"/>
<evidence type="ECO:0000256" key="6">
    <source>
        <dbReference type="ARBA" id="ARBA00018569"/>
    </source>
</evidence>
<gene>
    <name evidence="11" type="primary">galE</name>
    <name evidence="11" type="ORF">LU635_12415</name>
</gene>
<evidence type="ECO:0000256" key="4">
    <source>
        <dbReference type="ARBA" id="ARBA00007637"/>
    </source>
</evidence>
<comment type="cofactor">
    <cofactor evidence="2 9">
        <name>NAD(+)</name>
        <dbReference type="ChEBI" id="CHEBI:57540"/>
    </cofactor>
</comment>
<evidence type="ECO:0000256" key="5">
    <source>
        <dbReference type="ARBA" id="ARBA00013189"/>
    </source>
</evidence>
<comment type="catalytic activity">
    <reaction evidence="1 9">
        <text>UDP-alpha-D-glucose = UDP-alpha-D-galactose</text>
        <dbReference type="Rhea" id="RHEA:22168"/>
        <dbReference type="ChEBI" id="CHEBI:58885"/>
        <dbReference type="ChEBI" id="CHEBI:66914"/>
        <dbReference type="EC" id="5.1.3.2"/>
    </reaction>
</comment>
<keyword evidence="9" id="KW-0119">Carbohydrate metabolism</keyword>
<evidence type="ECO:0000256" key="7">
    <source>
        <dbReference type="ARBA" id="ARBA00023027"/>
    </source>
</evidence>
<comment type="caution">
    <text evidence="11">The sequence shown here is derived from an EMBL/GenBank/DDBJ whole genome shotgun (WGS) entry which is preliminary data.</text>
</comment>
<dbReference type="InterPro" id="IPR016040">
    <property type="entry name" value="NAD(P)-bd_dom"/>
</dbReference>
<keyword evidence="8 9" id="KW-0413">Isomerase</keyword>
<dbReference type="InterPro" id="IPR005886">
    <property type="entry name" value="UDP_G4E"/>
</dbReference>
<dbReference type="Pfam" id="PF16363">
    <property type="entry name" value="GDP_Man_Dehyd"/>
    <property type="match status" value="1"/>
</dbReference>
<evidence type="ECO:0000259" key="10">
    <source>
        <dbReference type="Pfam" id="PF16363"/>
    </source>
</evidence>
<evidence type="ECO:0000256" key="1">
    <source>
        <dbReference type="ARBA" id="ARBA00000083"/>
    </source>
</evidence>
<feature type="domain" description="NAD(P)-binding" evidence="10">
    <location>
        <begin position="7"/>
        <end position="330"/>
    </location>
</feature>
<dbReference type="EMBL" id="JAJSON010000025">
    <property type="protein sequence ID" value="MCG9972445.1"/>
    <property type="molecule type" value="Genomic_DNA"/>
</dbReference>
<dbReference type="PRINTS" id="PR01713">
    <property type="entry name" value="NUCEPIMERASE"/>
</dbReference>
<protein>
    <recommendedName>
        <fullName evidence="6 9">UDP-glucose 4-epimerase</fullName>
        <ecNumber evidence="5 9">5.1.3.2</ecNumber>
    </recommendedName>
</protein>
<dbReference type="GO" id="GO:0003978">
    <property type="term" value="F:UDP-glucose 4-epimerase activity"/>
    <property type="evidence" value="ECO:0007669"/>
    <property type="project" value="UniProtKB-UniRule"/>
</dbReference>
<dbReference type="PANTHER" id="PTHR43725:SF47">
    <property type="entry name" value="UDP-GLUCOSE 4-EPIMERASE"/>
    <property type="match status" value="1"/>
</dbReference>
<dbReference type="RefSeq" id="WP_240099706.1">
    <property type="nucleotide sequence ID" value="NZ_JAJSON010000025.1"/>
</dbReference>
<name>A0A9X1UYE8_9FLAO</name>
<reference evidence="11" key="1">
    <citation type="submission" date="2021-12" db="EMBL/GenBank/DDBJ databases">
        <title>Description of Gramella crocea sp. nov., a new bacterium isolated from activated sludge.</title>
        <authorList>
            <person name="Zhang X."/>
        </authorList>
    </citation>
    <scope>NUCLEOTIDE SEQUENCE</scope>
    <source>
        <strain evidence="11">YB25</strain>
    </source>
</reference>
<dbReference type="CDD" id="cd05247">
    <property type="entry name" value="UDP_G4E_1_SDR_e"/>
    <property type="match status" value="1"/>
</dbReference>
<dbReference type="Gene3D" id="3.90.25.10">
    <property type="entry name" value="UDP-galactose 4-epimerase, domain 1"/>
    <property type="match status" value="1"/>
</dbReference>
<evidence type="ECO:0000313" key="12">
    <source>
        <dbReference type="Proteomes" id="UP001139344"/>
    </source>
</evidence>
<dbReference type="GO" id="GO:0005829">
    <property type="term" value="C:cytosol"/>
    <property type="evidence" value="ECO:0007669"/>
    <property type="project" value="TreeGrafter"/>
</dbReference>
<dbReference type="NCBIfam" id="NF007956">
    <property type="entry name" value="PRK10675.1"/>
    <property type="match status" value="1"/>
</dbReference>
<proteinExistence type="inferred from homology"/>
<evidence type="ECO:0000256" key="2">
    <source>
        <dbReference type="ARBA" id="ARBA00001911"/>
    </source>
</evidence>
<dbReference type="SUPFAM" id="SSF51735">
    <property type="entry name" value="NAD(P)-binding Rossmann-fold domains"/>
    <property type="match status" value="1"/>
</dbReference>